<dbReference type="PANTHER" id="PTHR24321:SF8">
    <property type="entry name" value="ESTRADIOL 17-BETA-DEHYDROGENASE 8-RELATED"/>
    <property type="match status" value="1"/>
</dbReference>
<comment type="similarity">
    <text evidence="1">Belongs to the short-chain dehydrogenases/reductases (SDR) family.</text>
</comment>
<comment type="caution">
    <text evidence="3">The sequence shown here is derived from an EMBL/GenBank/DDBJ whole genome shotgun (WGS) entry which is preliminary data.</text>
</comment>
<dbReference type="CDD" id="cd05233">
    <property type="entry name" value="SDR_c"/>
    <property type="match status" value="1"/>
</dbReference>
<evidence type="ECO:0000313" key="3">
    <source>
        <dbReference type="EMBL" id="TGL45817.1"/>
    </source>
</evidence>
<name>A0A4R9JMF5_9LEPT</name>
<evidence type="ECO:0000256" key="2">
    <source>
        <dbReference type="ARBA" id="ARBA00023002"/>
    </source>
</evidence>
<dbReference type="RefSeq" id="WP_135575114.1">
    <property type="nucleotide sequence ID" value="NZ_RQGA01000001.1"/>
</dbReference>
<sequence>MDSYHVLISGANSDLAQAFIEKVLKIPNLKSLHLLTHTDYRSSNEKVKVHSVNFLNHSSLSEINDVIAGEGITHFIQFHGFAYSEDSIQKITDKDFSETLEINLTSVAFVLKAILPNMESQGYGRIVLMSTASAGYGGGKNSFSYGLAKHGILYLVKHLAKYYTHKNILTNSVSPGFIRSKFHTQVLKKTEVEMEERAKSVRLGRIGTPEDVARVIYNLAFENDFVTGENIKIDGGDFI</sequence>
<dbReference type="PANTHER" id="PTHR24321">
    <property type="entry name" value="DEHYDROGENASES, SHORT CHAIN"/>
    <property type="match status" value="1"/>
</dbReference>
<accession>A0A4R9JMF5</accession>
<keyword evidence="2" id="KW-0560">Oxidoreductase</keyword>
<dbReference type="Gene3D" id="3.40.50.720">
    <property type="entry name" value="NAD(P)-binding Rossmann-like Domain"/>
    <property type="match status" value="1"/>
</dbReference>
<gene>
    <name evidence="3" type="ORF">EHQ49_00060</name>
</gene>
<dbReference type="PRINTS" id="PR00081">
    <property type="entry name" value="GDHRDH"/>
</dbReference>
<proteinExistence type="inferred from homology"/>
<dbReference type="Pfam" id="PF13561">
    <property type="entry name" value="adh_short_C2"/>
    <property type="match status" value="1"/>
</dbReference>
<dbReference type="EMBL" id="RQGA01000001">
    <property type="protein sequence ID" value="TGL45817.1"/>
    <property type="molecule type" value="Genomic_DNA"/>
</dbReference>
<dbReference type="AlphaFoldDB" id="A0A4R9JMF5"/>
<protein>
    <submittedName>
        <fullName evidence="3">SDR family oxidoreductase</fullName>
    </submittedName>
</protein>
<dbReference type="InterPro" id="IPR002347">
    <property type="entry name" value="SDR_fam"/>
</dbReference>
<dbReference type="InterPro" id="IPR036291">
    <property type="entry name" value="NAD(P)-bd_dom_sf"/>
</dbReference>
<keyword evidence="4" id="KW-1185">Reference proteome</keyword>
<evidence type="ECO:0000313" key="4">
    <source>
        <dbReference type="Proteomes" id="UP000298125"/>
    </source>
</evidence>
<evidence type="ECO:0000256" key="1">
    <source>
        <dbReference type="ARBA" id="ARBA00006484"/>
    </source>
</evidence>
<dbReference type="SUPFAM" id="SSF51735">
    <property type="entry name" value="NAD(P)-binding Rossmann-fold domains"/>
    <property type="match status" value="1"/>
</dbReference>
<reference evidence="3" key="1">
    <citation type="journal article" date="2019" name="PLoS Negl. Trop. Dis.">
        <title>Revisiting the worldwide diversity of Leptospira species in the environment.</title>
        <authorList>
            <person name="Vincent A.T."/>
            <person name="Schiettekatte O."/>
            <person name="Bourhy P."/>
            <person name="Veyrier F.J."/>
            <person name="Picardeau M."/>
        </authorList>
    </citation>
    <scope>NUCLEOTIDE SEQUENCE [LARGE SCALE GENOMIC DNA]</scope>
    <source>
        <strain evidence="3">201702692</strain>
    </source>
</reference>
<dbReference type="OrthoDB" id="9803333at2"/>
<organism evidence="3 4">
    <name type="scientific">Leptospira perdikensis</name>
    <dbReference type="NCBI Taxonomy" id="2484948"/>
    <lineage>
        <taxon>Bacteria</taxon>
        <taxon>Pseudomonadati</taxon>
        <taxon>Spirochaetota</taxon>
        <taxon>Spirochaetia</taxon>
        <taxon>Leptospirales</taxon>
        <taxon>Leptospiraceae</taxon>
        <taxon>Leptospira</taxon>
    </lineage>
</organism>
<dbReference type="Proteomes" id="UP000298125">
    <property type="component" value="Unassembled WGS sequence"/>
</dbReference>
<dbReference type="GO" id="GO:0016491">
    <property type="term" value="F:oxidoreductase activity"/>
    <property type="evidence" value="ECO:0007669"/>
    <property type="project" value="UniProtKB-KW"/>
</dbReference>